<dbReference type="InterPro" id="IPR036812">
    <property type="entry name" value="NAD(P)_OxRdtase_dom_sf"/>
</dbReference>
<dbReference type="EMBL" id="LFMW01000021">
    <property type="protein sequence ID" value="KMT52817.1"/>
    <property type="molecule type" value="Genomic_DNA"/>
</dbReference>
<dbReference type="PANTHER" id="PTHR43625">
    <property type="entry name" value="AFLATOXIN B1 ALDEHYDE REDUCTASE"/>
    <property type="match status" value="1"/>
</dbReference>
<dbReference type="PROSITE" id="PS51257">
    <property type="entry name" value="PROKAR_LIPOPROTEIN"/>
    <property type="match status" value="1"/>
</dbReference>
<dbReference type="AlphaFoldDB" id="A0A0J8FRD8"/>
<proteinExistence type="predicted"/>
<organism evidence="3 4">
    <name type="scientific">Pseudomonas fildesensis</name>
    <dbReference type="NCBI Taxonomy" id="1674920"/>
    <lineage>
        <taxon>Bacteria</taxon>
        <taxon>Pseudomonadati</taxon>
        <taxon>Pseudomonadota</taxon>
        <taxon>Gammaproteobacteria</taxon>
        <taxon>Pseudomonadales</taxon>
        <taxon>Pseudomonadaceae</taxon>
        <taxon>Pseudomonas</taxon>
    </lineage>
</organism>
<dbReference type="Pfam" id="PF00248">
    <property type="entry name" value="Aldo_ket_red"/>
    <property type="match status" value="1"/>
</dbReference>
<dbReference type="GO" id="GO:0016491">
    <property type="term" value="F:oxidoreductase activity"/>
    <property type="evidence" value="ECO:0007669"/>
    <property type="project" value="UniProtKB-KW"/>
</dbReference>
<dbReference type="RefSeq" id="WP_048730361.1">
    <property type="nucleotide sequence ID" value="NZ_LFMW01000021.1"/>
</dbReference>
<comment type="caution">
    <text evidence="3">The sequence shown here is derived from an EMBL/GenBank/DDBJ whole genome shotgun (WGS) entry which is preliminary data.</text>
</comment>
<dbReference type="InterPro" id="IPR050791">
    <property type="entry name" value="Aldo-Keto_reductase"/>
</dbReference>
<dbReference type="SUPFAM" id="SSF51430">
    <property type="entry name" value="NAD(P)-linked oxidoreductase"/>
    <property type="match status" value="1"/>
</dbReference>
<dbReference type="PATRIC" id="fig|1674920.3.peg.3324"/>
<dbReference type="CDD" id="cd19076">
    <property type="entry name" value="AKR_AKR13A_13D"/>
    <property type="match status" value="1"/>
</dbReference>
<name>A0A0J8FRD8_9PSED</name>
<dbReference type="OrthoDB" id="9772407at2"/>
<evidence type="ECO:0000313" key="3">
    <source>
        <dbReference type="EMBL" id="KMT52817.1"/>
    </source>
</evidence>
<dbReference type="GO" id="GO:0005737">
    <property type="term" value="C:cytoplasm"/>
    <property type="evidence" value="ECO:0007669"/>
    <property type="project" value="TreeGrafter"/>
</dbReference>
<gene>
    <name evidence="3" type="ORF">ACR52_24515</name>
</gene>
<keyword evidence="4" id="KW-1185">Reference proteome</keyword>
<keyword evidence="1" id="KW-0560">Oxidoreductase</keyword>
<accession>A0A0J8FRD8</accession>
<reference evidence="3 4" key="1">
    <citation type="submission" date="2015-06" db="EMBL/GenBank/DDBJ databases">
        <title>Draft genome sequence of an Antarctic Pseudomonas sp. strain KG01 with full potential for biotechnological applications.</title>
        <authorList>
            <person name="Pavlov M.S."/>
            <person name="Lira F."/>
            <person name="Martinez J.L."/>
            <person name="Marshall S.H."/>
        </authorList>
    </citation>
    <scope>NUCLEOTIDE SEQUENCE [LARGE SCALE GENOMIC DNA]</scope>
    <source>
        <strain evidence="3 4">KG01</strain>
    </source>
</reference>
<dbReference type="PANTHER" id="PTHR43625:SF40">
    <property type="entry name" value="ALDO-KETO REDUCTASE YAKC [NADP(+)]"/>
    <property type="match status" value="1"/>
</dbReference>
<evidence type="ECO:0000256" key="1">
    <source>
        <dbReference type="ARBA" id="ARBA00023002"/>
    </source>
</evidence>
<protein>
    <submittedName>
        <fullName evidence="3">Aldo/keto reductase</fullName>
    </submittedName>
</protein>
<feature type="domain" description="NADP-dependent oxidoreductase" evidence="2">
    <location>
        <begin position="16"/>
        <end position="310"/>
    </location>
</feature>
<dbReference type="STRING" id="1674920.ACR52_24515"/>
<dbReference type="Gene3D" id="3.20.20.100">
    <property type="entry name" value="NADP-dependent oxidoreductase domain"/>
    <property type="match status" value="1"/>
</dbReference>
<evidence type="ECO:0000259" key="2">
    <source>
        <dbReference type="Pfam" id="PF00248"/>
    </source>
</evidence>
<evidence type="ECO:0000313" key="4">
    <source>
        <dbReference type="Proteomes" id="UP000037551"/>
    </source>
</evidence>
<sequence length="331" mass="35843">MHTRQLGKNGPQVSAIGLGCMGMTDFYTTGTDTKEAIATLHRALELGINLLDTADMYGPHTNEELIGKAIAGKRDQVFLASKFGFVRDPANPAARGVNGRPEYIREAIEGTLKRLGVETLDLYYQHRIDPEVPVEESVGAMAELVKQGKVRYLGLSEVSAASLERAHKVHPISALQSEYSLWSRDQEDNGCLAACQRLGIAFVPYSPLGRGFLTGALKSPEDFAADDYRRSSPRFQGENFAKNLLLVDQVQALAAEKGVTAGQLALAWVLAQGDYLIPIPGIKQRKYLEENVAALDVTLSPAELAALESIFPAGATAGLRYTEASMGLVHQ</sequence>
<dbReference type="InterPro" id="IPR023210">
    <property type="entry name" value="NADP_OxRdtase_dom"/>
</dbReference>
<dbReference type="Proteomes" id="UP000037551">
    <property type="component" value="Unassembled WGS sequence"/>
</dbReference>